<reference evidence="1" key="2">
    <citation type="journal article" date="2015" name="Fish Shellfish Immunol.">
        <title>Early steps in the European eel (Anguilla anguilla)-Vibrio vulnificus interaction in the gills: Role of the RtxA13 toxin.</title>
        <authorList>
            <person name="Callol A."/>
            <person name="Pajuelo D."/>
            <person name="Ebbesson L."/>
            <person name="Teles M."/>
            <person name="MacKenzie S."/>
            <person name="Amaro C."/>
        </authorList>
    </citation>
    <scope>NUCLEOTIDE SEQUENCE</scope>
</reference>
<dbReference type="AlphaFoldDB" id="A0A0E9UG36"/>
<reference evidence="1" key="1">
    <citation type="submission" date="2014-11" db="EMBL/GenBank/DDBJ databases">
        <authorList>
            <person name="Amaro Gonzalez C."/>
        </authorList>
    </citation>
    <scope>NUCLEOTIDE SEQUENCE</scope>
</reference>
<protein>
    <submittedName>
        <fullName evidence="1">Uncharacterized protein</fullName>
    </submittedName>
</protein>
<name>A0A0E9UG36_ANGAN</name>
<proteinExistence type="predicted"/>
<evidence type="ECO:0000313" key="1">
    <source>
        <dbReference type="EMBL" id="JAH64717.1"/>
    </source>
</evidence>
<dbReference type="EMBL" id="GBXM01043860">
    <property type="protein sequence ID" value="JAH64717.1"/>
    <property type="molecule type" value="Transcribed_RNA"/>
</dbReference>
<accession>A0A0E9UG36</accession>
<organism evidence="1">
    <name type="scientific">Anguilla anguilla</name>
    <name type="common">European freshwater eel</name>
    <name type="synonym">Muraena anguilla</name>
    <dbReference type="NCBI Taxonomy" id="7936"/>
    <lineage>
        <taxon>Eukaryota</taxon>
        <taxon>Metazoa</taxon>
        <taxon>Chordata</taxon>
        <taxon>Craniata</taxon>
        <taxon>Vertebrata</taxon>
        <taxon>Euteleostomi</taxon>
        <taxon>Actinopterygii</taxon>
        <taxon>Neopterygii</taxon>
        <taxon>Teleostei</taxon>
        <taxon>Anguilliformes</taxon>
        <taxon>Anguillidae</taxon>
        <taxon>Anguilla</taxon>
    </lineage>
</organism>
<sequence length="52" mass="6250">MRGKNIVCLFVCFTHFKFVFDIMESIQIIIPIKQPWNAVTWQIKEHKRSLQS</sequence>